<proteinExistence type="inferred from homology"/>
<dbReference type="PROSITE" id="PS51203">
    <property type="entry name" value="CS"/>
    <property type="match status" value="1"/>
</dbReference>
<evidence type="ECO:0000259" key="5">
    <source>
        <dbReference type="PROSITE" id="PS51048"/>
    </source>
</evidence>
<protein>
    <submittedName>
        <fullName evidence="7">Suppressor of G2 allele of SKP1-like</fullName>
    </submittedName>
</protein>
<feature type="region of interest" description="Disordered" evidence="3">
    <location>
        <begin position="486"/>
        <end position="528"/>
    </location>
</feature>
<dbReference type="GO" id="GO:0005737">
    <property type="term" value="C:cytoplasm"/>
    <property type="evidence" value="ECO:0007669"/>
    <property type="project" value="UniProtKB-ARBA"/>
</dbReference>
<organism evidence="7 8">
    <name type="scientific">Mizuhopecten yessoensis</name>
    <name type="common">Japanese scallop</name>
    <name type="synonym">Patinopecten yessoensis</name>
    <dbReference type="NCBI Taxonomy" id="6573"/>
    <lineage>
        <taxon>Eukaryota</taxon>
        <taxon>Metazoa</taxon>
        <taxon>Spiralia</taxon>
        <taxon>Lophotrochozoa</taxon>
        <taxon>Mollusca</taxon>
        <taxon>Bivalvia</taxon>
        <taxon>Autobranchia</taxon>
        <taxon>Pteriomorphia</taxon>
        <taxon>Pectinida</taxon>
        <taxon>Pectinoidea</taxon>
        <taxon>Pectinidae</taxon>
        <taxon>Mizuhopecten</taxon>
    </lineage>
</organism>
<dbReference type="InterPro" id="IPR011330">
    <property type="entry name" value="Glyco_hydro/deAcase_b/a-brl"/>
</dbReference>
<dbReference type="PROSITE" id="PS50005">
    <property type="entry name" value="TPR"/>
    <property type="match status" value="2"/>
</dbReference>
<keyword evidence="8" id="KW-1185">Reference proteome</keyword>
<sequence length="737" mass="83624">MEDHLSAANNRIIIGLVILAVELILVIFVSLAPESMDLSVEQAIKAGIEEEVQLVGPCEQGVNCRLPDCFCSTFEHHMSRRDIPQMVYFAFDDGMTAEAARHYRRLFRTGRRNPNGCPISATLFVTDKFTDYGALGDLYRHGFELAVHSVTHKTLKTGEEVRKEAVAERDNIVRLSGINPKEVVGWRSPSLISAGDEQDSVLKELGFTYDISLTYTRSHMNESEPWPFTLDFSWPFRCHIPSCPNQTHRGLWEVPVNSMRDYRDEFSCVYVDGCVNRPHNVEEAYNYIMYNFRDNYYGNRAPFGFNMHYAWLLVPENMKAMDMAIRDMLKHDDVYIENVKNVIEWMKKPTALVNISSFEPWTCSRGNDEFVNENYQKALELYTEAISVEPDKDEAYSHRAQAYIKLEQFKDAERDSGKAIELNPKNSRAFFRKGTALFHQEKYAAAKECLQIGLSLNNVDSSMKTLLQKCEAEIDLCMSEQSQGSSKISIGTSSVSPSTELGVNKAAPKDEAGPTVTSSSNSSSAITMPTGPRTRYDWYQTETMVIITVMIKKVQKEDCHIDINEQSVSVCIKLPTGTDYTLELDLAHKVLPEKSMYKIMSTKVEIKLKKAEGVRWTMLEDDGTTSVIKQATVPMDTQPESDQANRYPSSSHYTRDWDKVVTNITKEEKDENLEGDAALNNLFQKIYGDGSDETKKAMMKSFYESGGTVLSTNWKEVGEDKVEVKPPDGMEYKTWET</sequence>
<dbReference type="EMBL" id="NEDP02004568">
    <property type="protein sequence ID" value="OWF45135.1"/>
    <property type="molecule type" value="Genomic_DNA"/>
</dbReference>
<comment type="caution">
    <text evidence="7">The sequence shown here is derived from an EMBL/GenBank/DDBJ whole genome shotgun (WGS) entry which is preliminary data.</text>
</comment>
<gene>
    <name evidence="7" type="ORF">KP79_PYT13245</name>
</gene>
<name>A0A210Q8U2_MIZYE</name>
<dbReference type="GO" id="GO:0005975">
    <property type="term" value="P:carbohydrate metabolic process"/>
    <property type="evidence" value="ECO:0007669"/>
    <property type="project" value="InterPro"/>
</dbReference>
<dbReference type="GO" id="GO:0016810">
    <property type="term" value="F:hydrolase activity, acting on carbon-nitrogen (but not peptide) bonds"/>
    <property type="evidence" value="ECO:0007669"/>
    <property type="project" value="InterPro"/>
</dbReference>
<evidence type="ECO:0000256" key="3">
    <source>
        <dbReference type="SAM" id="MobiDB-lite"/>
    </source>
</evidence>
<dbReference type="InterPro" id="IPR011990">
    <property type="entry name" value="TPR-like_helical_dom_sf"/>
</dbReference>
<evidence type="ECO:0000259" key="6">
    <source>
        <dbReference type="PROSITE" id="PS51203"/>
    </source>
</evidence>
<dbReference type="InterPro" id="IPR044563">
    <property type="entry name" value="Sgt1-like"/>
</dbReference>
<dbReference type="Pfam" id="PF01522">
    <property type="entry name" value="Polysacc_deac_1"/>
    <property type="match status" value="1"/>
</dbReference>
<dbReference type="CDD" id="cd06489">
    <property type="entry name" value="p23_CS_hSgt1_like"/>
    <property type="match status" value="1"/>
</dbReference>
<dbReference type="FunFam" id="2.60.40.790:FF:000012">
    <property type="entry name" value="SGT1 homolog, MIS12 kinetochore complex assembly cochaperone"/>
    <property type="match status" value="1"/>
</dbReference>
<dbReference type="SMART" id="SM00028">
    <property type="entry name" value="TPR"/>
    <property type="match status" value="3"/>
</dbReference>
<dbReference type="InterPro" id="IPR002509">
    <property type="entry name" value="NODB_dom"/>
</dbReference>
<feature type="repeat" description="TPR" evidence="2">
    <location>
        <begin position="359"/>
        <end position="392"/>
    </location>
</feature>
<dbReference type="InterPro" id="IPR019734">
    <property type="entry name" value="TPR_rpt"/>
</dbReference>
<evidence type="ECO:0000256" key="1">
    <source>
        <dbReference type="ARBA" id="ARBA00008509"/>
    </source>
</evidence>
<dbReference type="Gene3D" id="1.25.40.10">
    <property type="entry name" value="Tetratricopeptide repeat domain"/>
    <property type="match status" value="1"/>
</dbReference>
<dbReference type="Pfam" id="PF14559">
    <property type="entry name" value="TPR_19"/>
    <property type="match status" value="1"/>
</dbReference>
<keyword evidence="4" id="KW-0812">Transmembrane</keyword>
<evidence type="ECO:0000256" key="2">
    <source>
        <dbReference type="PROSITE-ProRule" id="PRU00339"/>
    </source>
</evidence>
<evidence type="ECO:0000256" key="4">
    <source>
        <dbReference type="SAM" id="Phobius"/>
    </source>
</evidence>
<reference evidence="7 8" key="1">
    <citation type="journal article" date="2017" name="Nat. Ecol. Evol.">
        <title>Scallop genome provides insights into evolution of bilaterian karyotype and development.</title>
        <authorList>
            <person name="Wang S."/>
            <person name="Zhang J."/>
            <person name="Jiao W."/>
            <person name="Li J."/>
            <person name="Xun X."/>
            <person name="Sun Y."/>
            <person name="Guo X."/>
            <person name="Huan P."/>
            <person name="Dong B."/>
            <person name="Zhang L."/>
            <person name="Hu X."/>
            <person name="Sun X."/>
            <person name="Wang J."/>
            <person name="Zhao C."/>
            <person name="Wang Y."/>
            <person name="Wang D."/>
            <person name="Huang X."/>
            <person name="Wang R."/>
            <person name="Lv J."/>
            <person name="Li Y."/>
            <person name="Zhang Z."/>
            <person name="Liu B."/>
            <person name="Lu W."/>
            <person name="Hui Y."/>
            <person name="Liang J."/>
            <person name="Zhou Z."/>
            <person name="Hou R."/>
            <person name="Li X."/>
            <person name="Liu Y."/>
            <person name="Li H."/>
            <person name="Ning X."/>
            <person name="Lin Y."/>
            <person name="Zhao L."/>
            <person name="Xing Q."/>
            <person name="Dou J."/>
            <person name="Li Y."/>
            <person name="Mao J."/>
            <person name="Guo H."/>
            <person name="Dou H."/>
            <person name="Li T."/>
            <person name="Mu C."/>
            <person name="Jiang W."/>
            <person name="Fu Q."/>
            <person name="Fu X."/>
            <person name="Miao Y."/>
            <person name="Liu J."/>
            <person name="Yu Q."/>
            <person name="Li R."/>
            <person name="Liao H."/>
            <person name="Li X."/>
            <person name="Kong Y."/>
            <person name="Jiang Z."/>
            <person name="Chourrout D."/>
            <person name="Li R."/>
            <person name="Bao Z."/>
        </authorList>
    </citation>
    <scope>NUCLEOTIDE SEQUENCE [LARGE SCALE GENOMIC DNA]</scope>
    <source>
        <strain evidence="7 8">PY_sf001</strain>
    </source>
</reference>
<feature type="transmembrane region" description="Helical" evidence="4">
    <location>
        <begin position="12"/>
        <end position="32"/>
    </location>
</feature>
<dbReference type="PROSITE" id="PS51048">
    <property type="entry name" value="SGS"/>
    <property type="match status" value="1"/>
</dbReference>
<comment type="similarity">
    <text evidence="1">Belongs to the SGT1 family.</text>
</comment>
<dbReference type="SUPFAM" id="SSF49764">
    <property type="entry name" value="HSP20-like chaperones"/>
    <property type="match status" value="1"/>
</dbReference>
<feature type="domain" description="CS" evidence="6">
    <location>
        <begin position="531"/>
        <end position="620"/>
    </location>
</feature>
<feature type="domain" description="SGS" evidence="5">
    <location>
        <begin position="646"/>
        <end position="737"/>
    </location>
</feature>
<dbReference type="Pfam" id="PF04969">
    <property type="entry name" value="CS"/>
    <property type="match status" value="1"/>
</dbReference>
<feature type="compositionally biased region" description="Low complexity" evidence="3">
    <location>
        <begin position="486"/>
        <end position="500"/>
    </location>
</feature>
<dbReference type="PANTHER" id="PTHR45862">
    <property type="entry name" value="PROTEIN SGT1 HOMOLOG"/>
    <property type="match status" value="1"/>
</dbReference>
<dbReference type="Pfam" id="PF05002">
    <property type="entry name" value="SGS"/>
    <property type="match status" value="1"/>
</dbReference>
<dbReference type="SUPFAM" id="SSF88713">
    <property type="entry name" value="Glycoside hydrolase/deacetylase"/>
    <property type="match status" value="1"/>
</dbReference>
<dbReference type="GO" id="GO:0051087">
    <property type="term" value="F:protein-folding chaperone binding"/>
    <property type="evidence" value="ECO:0007669"/>
    <property type="project" value="InterPro"/>
</dbReference>
<keyword evidence="4" id="KW-0472">Membrane</keyword>
<dbReference type="AlphaFoldDB" id="A0A210Q8U2"/>
<dbReference type="InterPro" id="IPR007699">
    <property type="entry name" value="SGS_dom"/>
</dbReference>
<dbReference type="Proteomes" id="UP000242188">
    <property type="component" value="Unassembled WGS sequence"/>
</dbReference>
<dbReference type="Gene3D" id="3.20.20.370">
    <property type="entry name" value="Glycoside hydrolase/deacetylase"/>
    <property type="match status" value="1"/>
</dbReference>
<dbReference type="STRING" id="6573.A0A210Q8U2"/>
<dbReference type="Gene3D" id="2.60.40.790">
    <property type="match status" value="1"/>
</dbReference>
<dbReference type="SUPFAM" id="SSF48452">
    <property type="entry name" value="TPR-like"/>
    <property type="match status" value="1"/>
</dbReference>
<dbReference type="InterPro" id="IPR007052">
    <property type="entry name" value="CS_dom"/>
</dbReference>
<dbReference type="OrthoDB" id="1898560at2759"/>
<feature type="repeat" description="TPR" evidence="2">
    <location>
        <begin position="393"/>
        <end position="426"/>
    </location>
</feature>
<keyword evidence="2" id="KW-0802">TPR repeat</keyword>
<accession>A0A210Q8U2</accession>
<dbReference type="InterPro" id="IPR008978">
    <property type="entry name" value="HSP20-like_chaperone"/>
</dbReference>
<evidence type="ECO:0000313" key="7">
    <source>
        <dbReference type="EMBL" id="OWF45135.1"/>
    </source>
</evidence>
<keyword evidence="4" id="KW-1133">Transmembrane helix</keyword>
<evidence type="ECO:0000313" key="8">
    <source>
        <dbReference type="Proteomes" id="UP000242188"/>
    </source>
</evidence>